<dbReference type="Proteomes" id="UP000295444">
    <property type="component" value="Unassembled WGS sequence"/>
</dbReference>
<feature type="compositionally biased region" description="Low complexity" evidence="1">
    <location>
        <begin position="70"/>
        <end position="86"/>
    </location>
</feature>
<feature type="chain" id="PRO_5039160557" description="Lipoprotein LpqN" evidence="2">
    <location>
        <begin position="31"/>
        <end position="232"/>
    </location>
</feature>
<accession>A0A4R6SK56</accession>
<evidence type="ECO:0008006" key="5">
    <source>
        <dbReference type="Google" id="ProtNLM"/>
    </source>
</evidence>
<proteinExistence type="predicted"/>
<sequence>MPGLRALRSAAIAAALVACVSACGSRPATEADACSAFAQIIRLCGDPGGAVPEAVPRAVPEGAIGGRAQPDPGTPDTTTPDATTPEPSEEAYQRLTGPGGISVAVPATWRDSAAGASYRQVGEADPAGAFARFGGYPPTRTSLLAEITAGERGNPKIRSGYQRISLSATTFQGVAAVDWQFTFVKDGVTRHVHGLYWRTGGTEYLIYLSAPDVEWSALDPVFDVMRDSVSTP</sequence>
<dbReference type="AlphaFoldDB" id="A0A4R6SK56"/>
<name>A0A4R6SK56_LABRH</name>
<comment type="caution">
    <text evidence="3">The sequence shown here is derived from an EMBL/GenBank/DDBJ whole genome shotgun (WGS) entry which is preliminary data.</text>
</comment>
<evidence type="ECO:0000256" key="1">
    <source>
        <dbReference type="SAM" id="MobiDB-lite"/>
    </source>
</evidence>
<gene>
    <name evidence="3" type="ORF">EV186_1021276</name>
</gene>
<dbReference type="EMBL" id="SNXZ01000002">
    <property type="protein sequence ID" value="TDQ01408.1"/>
    <property type="molecule type" value="Genomic_DNA"/>
</dbReference>
<protein>
    <recommendedName>
        <fullName evidence="5">Lipoprotein LpqN</fullName>
    </recommendedName>
</protein>
<feature type="region of interest" description="Disordered" evidence="1">
    <location>
        <begin position="61"/>
        <end position="93"/>
    </location>
</feature>
<keyword evidence="4" id="KW-1185">Reference proteome</keyword>
<feature type="signal peptide" evidence="2">
    <location>
        <begin position="1"/>
        <end position="30"/>
    </location>
</feature>
<dbReference type="PROSITE" id="PS51257">
    <property type="entry name" value="PROKAR_LIPOPROTEIN"/>
    <property type="match status" value="1"/>
</dbReference>
<keyword evidence="2" id="KW-0732">Signal</keyword>
<dbReference type="RefSeq" id="WP_133849991.1">
    <property type="nucleotide sequence ID" value="NZ_SNXZ01000002.1"/>
</dbReference>
<organism evidence="3 4">
    <name type="scientific">Labedaea rhizosphaerae</name>
    <dbReference type="NCBI Taxonomy" id="598644"/>
    <lineage>
        <taxon>Bacteria</taxon>
        <taxon>Bacillati</taxon>
        <taxon>Actinomycetota</taxon>
        <taxon>Actinomycetes</taxon>
        <taxon>Pseudonocardiales</taxon>
        <taxon>Pseudonocardiaceae</taxon>
        <taxon>Labedaea</taxon>
    </lineage>
</organism>
<evidence type="ECO:0000313" key="3">
    <source>
        <dbReference type="EMBL" id="TDQ01408.1"/>
    </source>
</evidence>
<evidence type="ECO:0000256" key="2">
    <source>
        <dbReference type="SAM" id="SignalP"/>
    </source>
</evidence>
<evidence type="ECO:0000313" key="4">
    <source>
        <dbReference type="Proteomes" id="UP000295444"/>
    </source>
</evidence>
<dbReference type="OrthoDB" id="3677240at2"/>
<reference evidence="3 4" key="1">
    <citation type="submission" date="2019-03" db="EMBL/GenBank/DDBJ databases">
        <title>Genomic Encyclopedia of Type Strains, Phase IV (KMG-IV): sequencing the most valuable type-strain genomes for metagenomic binning, comparative biology and taxonomic classification.</title>
        <authorList>
            <person name="Goeker M."/>
        </authorList>
    </citation>
    <scope>NUCLEOTIDE SEQUENCE [LARGE SCALE GENOMIC DNA]</scope>
    <source>
        <strain evidence="3 4">DSM 45361</strain>
    </source>
</reference>